<dbReference type="InterPro" id="IPR036852">
    <property type="entry name" value="Peptidase_S8/S53_dom_sf"/>
</dbReference>
<evidence type="ECO:0000256" key="9">
    <source>
        <dbReference type="SAM" id="SignalP"/>
    </source>
</evidence>
<dbReference type="InterPro" id="IPR023828">
    <property type="entry name" value="Peptidase_S8_Ser-AS"/>
</dbReference>
<dbReference type="PANTHER" id="PTHR43806:SF66">
    <property type="entry name" value="SERIN ENDOPEPTIDASE"/>
    <property type="match status" value="1"/>
</dbReference>
<keyword evidence="3 9" id="KW-0732">Signal</keyword>
<dbReference type="Gene3D" id="3.40.50.200">
    <property type="entry name" value="Peptidase S8/S53 domain"/>
    <property type="match status" value="1"/>
</dbReference>
<dbReference type="GO" id="GO:0016020">
    <property type="term" value="C:membrane"/>
    <property type="evidence" value="ECO:0007669"/>
    <property type="project" value="InterPro"/>
</dbReference>
<feature type="chain" id="PRO_5002090924" evidence="9">
    <location>
        <begin position="18"/>
        <end position="872"/>
    </location>
</feature>
<keyword evidence="2 6" id="KW-0645">Protease</keyword>
<gene>
    <name evidence="12" type="ORF">MAN_10814</name>
</gene>
<keyword evidence="4 6" id="KW-0378">Hydrolase</keyword>
<dbReference type="InterPro" id="IPR050131">
    <property type="entry name" value="Peptidase_S8_subtilisin-like"/>
</dbReference>
<accession>A0A0B4FSN9</accession>
<comment type="similarity">
    <text evidence="1 6 7">Belongs to the peptidase S8 family.</text>
</comment>
<name>A0A0B4FSN9_METAF</name>
<evidence type="ECO:0000259" key="10">
    <source>
        <dbReference type="Pfam" id="PF00082"/>
    </source>
</evidence>
<keyword evidence="13" id="KW-1185">Reference proteome</keyword>
<evidence type="ECO:0000313" key="12">
    <source>
        <dbReference type="EMBL" id="KID59259.1"/>
    </source>
</evidence>
<dbReference type="PROSITE" id="PS00138">
    <property type="entry name" value="SUBTILASE_SER"/>
    <property type="match status" value="1"/>
</dbReference>
<dbReference type="AlphaFoldDB" id="A0A0B4FSN9"/>
<evidence type="ECO:0000256" key="5">
    <source>
        <dbReference type="ARBA" id="ARBA00022825"/>
    </source>
</evidence>
<keyword evidence="5 6" id="KW-0720">Serine protease</keyword>
<dbReference type="GO" id="GO:0006508">
    <property type="term" value="P:proteolysis"/>
    <property type="evidence" value="ECO:0007669"/>
    <property type="project" value="UniProtKB-KW"/>
</dbReference>
<comment type="caution">
    <text evidence="12">The sequence shown here is derived from an EMBL/GenBank/DDBJ whole genome shotgun (WGS) entry which is preliminary data.</text>
</comment>
<dbReference type="Pfam" id="PF00082">
    <property type="entry name" value="Peptidase_S8"/>
    <property type="match status" value="1"/>
</dbReference>
<feature type="non-terminal residue" evidence="12">
    <location>
        <position position="1"/>
    </location>
</feature>
<reference evidence="12 13" key="1">
    <citation type="journal article" date="2014" name="Proc. Natl. Acad. Sci. U.S.A.">
        <title>Trajectory and genomic determinants of fungal-pathogen speciation and host adaptation.</title>
        <authorList>
            <person name="Hu X."/>
            <person name="Xiao G."/>
            <person name="Zheng P."/>
            <person name="Shang Y."/>
            <person name="Su Y."/>
            <person name="Zhang X."/>
            <person name="Liu X."/>
            <person name="Zhan S."/>
            <person name="St Leger R.J."/>
            <person name="Wang C."/>
        </authorList>
    </citation>
    <scope>NUCLEOTIDE SEQUENCE [LARGE SCALE GENOMIC DNA]</scope>
    <source>
        <strain evidence="12 13">ARSEF 549</strain>
    </source>
</reference>
<dbReference type="InterPro" id="IPR010435">
    <property type="entry name" value="C5a/SBT2-like_Fn3"/>
</dbReference>
<dbReference type="VEuPathDB" id="FungiDB:MAN_10814"/>
<evidence type="ECO:0000313" key="13">
    <source>
        <dbReference type="Proteomes" id="UP000031186"/>
    </source>
</evidence>
<feature type="domain" description="C5a peptidase/Subtilisin-like protease SBT2-like Fn3-like" evidence="11">
    <location>
        <begin position="439"/>
        <end position="565"/>
    </location>
</feature>
<feature type="active site" description="Charge relay system" evidence="6">
    <location>
        <position position="156"/>
    </location>
</feature>
<dbReference type="EMBL" id="AZNF01000032">
    <property type="protein sequence ID" value="KID59259.1"/>
    <property type="molecule type" value="Genomic_DNA"/>
</dbReference>
<proteinExistence type="inferred from homology"/>
<dbReference type="InterPro" id="IPR000209">
    <property type="entry name" value="Peptidase_S8/S53_dom"/>
</dbReference>
<feature type="domain" description="Peptidase S8/S53" evidence="10">
    <location>
        <begin position="147"/>
        <end position="409"/>
    </location>
</feature>
<dbReference type="PROSITE" id="PS00137">
    <property type="entry name" value="SUBTILASE_HIS"/>
    <property type="match status" value="1"/>
</dbReference>
<feature type="active site" description="Charge relay system" evidence="6">
    <location>
        <position position="197"/>
    </location>
</feature>
<dbReference type="HOGENOM" id="CLU_003559_3_2_1"/>
<dbReference type="Proteomes" id="UP000031186">
    <property type="component" value="Unassembled WGS sequence"/>
</dbReference>
<organism evidence="12 13">
    <name type="scientific">Metarhizium anisopliae (strain ARSEF 549)</name>
    <dbReference type="NCBI Taxonomy" id="3151832"/>
    <lineage>
        <taxon>Eukaryota</taxon>
        <taxon>Fungi</taxon>
        <taxon>Dikarya</taxon>
        <taxon>Ascomycota</taxon>
        <taxon>Pezizomycotina</taxon>
        <taxon>Sordariomycetes</taxon>
        <taxon>Hypocreomycetidae</taxon>
        <taxon>Hypocreales</taxon>
        <taxon>Clavicipitaceae</taxon>
        <taxon>Metarhizium</taxon>
    </lineage>
</organism>
<evidence type="ECO:0000256" key="7">
    <source>
        <dbReference type="RuleBase" id="RU003355"/>
    </source>
</evidence>
<dbReference type="PROSITE" id="PS00136">
    <property type="entry name" value="SUBTILASE_ASP"/>
    <property type="match status" value="1"/>
</dbReference>
<evidence type="ECO:0000256" key="6">
    <source>
        <dbReference type="PROSITE-ProRule" id="PRU01240"/>
    </source>
</evidence>
<evidence type="ECO:0000256" key="8">
    <source>
        <dbReference type="SAM" id="MobiDB-lite"/>
    </source>
</evidence>
<dbReference type="GO" id="GO:0004252">
    <property type="term" value="F:serine-type endopeptidase activity"/>
    <property type="evidence" value="ECO:0007669"/>
    <property type="project" value="UniProtKB-UniRule"/>
</dbReference>
<feature type="active site" description="Charge relay system" evidence="6">
    <location>
        <position position="370"/>
    </location>
</feature>
<dbReference type="InterPro" id="IPR022398">
    <property type="entry name" value="Peptidase_S8_His-AS"/>
</dbReference>
<dbReference type="SUPFAM" id="SSF52743">
    <property type="entry name" value="Subtilisin-like"/>
    <property type="match status" value="1"/>
</dbReference>
<dbReference type="InterPro" id="IPR023827">
    <property type="entry name" value="Peptidase_S8_Asp-AS"/>
</dbReference>
<evidence type="ECO:0000256" key="1">
    <source>
        <dbReference type="ARBA" id="ARBA00011073"/>
    </source>
</evidence>
<dbReference type="PROSITE" id="PS51892">
    <property type="entry name" value="SUBTILASE"/>
    <property type="match status" value="1"/>
</dbReference>
<dbReference type="OrthoDB" id="10256524at2759"/>
<evidence type="ECO:0000256" key="2">
    <source>
        <dbReference type="ARBA" id="ARBA00022670"/>
    </source>
</evidence>
<dbReference type="Pfam" id="PF06280">
    <property type="entry name" value="fn3_5"/>
    <property type="match status" value="1"/>
</dbReference>
<feature type="signal peptide" evidence="9">
    <location>
        <begin position="1"/>
        <end position="17"/>
    </location>
</feature>
<evidence type="ECO:0000256" key="4">
    <source>
        <dbReference type="ARBA" id="ARBA00022801"/>
    </source>
</evidence>
<evidence type="ECO:0000259" key="11">
    <source>
        <dbReference type="Pfam" id="PF06280"/>
    </source>
</evidence>
<dbReference type="InterPro" id="IPR034187">
    <property type="entry name" value="Peptidases_S8_5"/>
</dbReference>
<dbReference type="PRINTS" id="PR00723">
    <property type="entry name" value="SUBTILISIN"/>
</dbReference>
<evidence type="ECO:0000256" key="3">
    <source>
        <dbReference type="ARBA" id="ARBA00022729"/>
    </source>
</evidence>
<sequence length="872" mass="93871">MVRLLSLALAWLTAATASYSRSAVVYAEEVPQNVVTGAFLLECEGESLQSLIRTVQEHGGEIRREFKSKVFYGFSAQLPNATVVGDKLEHMPGVKKVWPVQVTKHQEPPPAESQVAQESAHQRREVKSPWNHIMTQIDKLHAAGFKGSGIQIAVVDTGIDYTNPALGGCFGKGCRVALGDNFSKDGKDNDPMDCYGHGTAVAGIVAGSDPNYVGVAPNATLAGYRVLNCSALMEEDDLVAGWVKAYEDGAQIILSSAGWEGSAWPTRPAAVVVSRIVDSGVPCIVGLGNDRDSGLFSTLNPSSGRGVTSVNSFARAPGAIDGQVADAPMARFSTFGPNWDLEIKPTVGAPGDDVPGIKMGGGYQDISGTSYAGPLVAGMLALIGEVRGTFDPVLLNSLLMSTAVPQGNYYSVAQQGGGLARAWDAAHATTLVEPASLPFNDTQHRAHSLSLKITNTAKVNVTYHLDTLAAKTLYTLEPGHRWILRPEQWVQSVFSVDESADVQLSRRTLVLGPNQSASVNISVTDPKSLNPDRLPVWSGWISIKSSNSGSMNSSNSSSMLTVPYLGVSGSLKEHMVLPPDGAALATLTNGWDQVHHYGHRVEYQTGNDSSVSIDLPVRVIPSLGTRLVRAEVVPLSPRKWLTDRLADKNLTLDAFSLEALSHGKPTRKTWSGRLESGDYIPVGEYKLAVRALRLFGDPAVESDWDLSEAIGFEILKAAGRKACERYESGKGDVRGDDALFSSLEECLQIHGDNLVDAPWVPAPQDKTLKDKCTNGEVAEEFCGTYEFCMAHKDTNALPGIKSPFGSHWACARSHKLLPSKELDQSRIQECFTAQDESICGTAIWCDLKYQSAQPTDEYGSGEDCRWAHGLIY</sequence>
<feature type="region of interest" description="Disordered" evidence="8">
    <location>
        <begin position="104"/>
        <end position="124"/>
    </location>
</feature>
<dbReference type="CDD" id="cd07489">
    <property type="entry name" value="Peptidases_S8_5"/>
    <property type="match status" value="1"/>
</dbReference>
<dbReference type="InterPro" id="IPR015500">
    <property type="entry name" value="Peptidase_S8_subtilisin-rel"/>
</dbReference>
<dbReference type="PANTHER" id="PTHR43806">
    <property type="entry name" value="PEPTIDASE S8"/>
    <property type="match status" value="1"/>
</dbReference>
<protein>
    <submittedName>
        <fullName evidence="12">Subtilisin-like serine protease PR1C</fullName>
    </submittedName>
</protein>